<keyword evidence="4" id="KW-1185">Reference proteome</keyword>
<gene>
    <name evidence="3" type="ORF">EIP91_004328</name>
</gene>
<evidence type="ECO:0000259" key="2">
    <source>
        <dbReference type="Pfam" id="PF20149"/>
    </source>
</evidence>
<accession>A0A4R0RHH3</accession>
<evidence type="ECO:0000313" key="4">
    <source>
        <dbReference type="Proteomes" id="UP000292702"/>
    </source>
</evidence>
<dbReference type="OrthoDB" id="3268553at2759"/>
<comment type="caution">
    <text evidence="3">The sequence shown here is derived from an EMBL/GenBank/DDBJ whole genome shotgun (WGS) entry which is preliminary data.</text>
</comment>
<feature type="region of interest" description="Disordered" evidence="1">
    <location>
        <begin position="21"/>
        <end position="55"/>
    </location>
</feature>
<feature type="domain" description="DUF6532" evidence="2">
    <location>
        <begin position="64"/>
        <end position="264"/>
    </location>
</feature>
<dbReference type="STRING" id="92696.A0A4R0RHH3"/>
<dbReference type="Pfam" id="PF20149">
    <property type="entry name" value="DUF6532"/>
    <property type="match status" value="1"/>
</dbReference>
<name>A0A4R0RHH3_9APHY</name>
<evidence type="ECO:0000256" key="1">
    <source>
        <dbReference type="SAM" id="MobiDB-lite"/>
    </source>
</evidence>
<dbReference type="EMBL" id="RWJN01000247">
    <property type="protein sequence ID" value="TCD64259.1"/>
    <property type="molecule type" value="Genomic_DNA"/>
</dbReference>
<reference evidence="3 4" key="1">
    <citation type="submission" date="2018-11" db="EMBL/GenBank/DDBJ databases">
        <title>Genome assembly of Steccherinum ochraceum LE-BIN_3174, the white-rot fungus of the Steccherinaceae family (The Residual Polyporoid clade, Polyporales, Basidiomycota).</title>
        <authorList>
            <person name="Fedorova T.V."/>
            <person name="Glazunova O.A."/>
            <person name="Landesman E.O."/>
            <person name="Moiseenko K.V."/>
            <person name="Psurtseva N.V."/>
            <person name="Savinova O.S."/>
            <person name="Shakhova N.V."/>
            <person name="Tyazhelova T.V."/>
            <person name="Vasina D.V."/>
        </authorList>
    </citation>
    <scope>NUCLEOTIDE SEQUENCE [LARGE SCALE GENOMIC DNA]</scope>
    <source>
        <strain evidence="3 4">LE-BIN_3174</strain>
    </source>
</reference>
<sequence>MCATDLSYEIRVSEPEILKSKLSARRPKPQYAVAGPSPSTPTKKSSKARITDHTPTSRAIFHKANTIFRVDLATREAFPDDALTHAQTLASWRQACEEMGDAFEPWKERDGSVIKSIVGQRTSQLRGELVGRARAQVANIYELKPDVNLPEKVKELVEMLTKDGKAFTYGDPIRSTGLFANSIIPRLIADQWLSGAASKAEGLIYHEAFNPVPAPLIALVASAVFCALKDFDTGSRCDADKNPFAGGSVYEDNYRIQLTRLEKWRAESPAFFEFFRKQLYEKALKISGKKKEAEVVIEETPIDYAAEAALAGFALPEA</sequence>
<protein>
    <recommendedName>
        <fullName evidence="2">DUF6532 domain-containing protein</fullName>
    </recommendedName>
</protein>
<dbReference type="AlphaFoldDB" id="A0A4R0RHH3"/>
<organism evidence="3 4">
    <name type="scientific">Steccherinum ochraceum</name>
    <dbReference type="NCBI Taxonomy" id="92696"/>
    <lineage>
        <taxon>Eukaryota</taxon>
        <taxon>Fungi</taxon>
        <taxon>Dikarya</taxon>
        <taxon>Basidiomycota</taxon>
        <taxon>Agaricomycotina</taxon>
        <taxon>Agaricomycetes</taxon>
        <taxon>Polyporales</taxon>
        <taxon>Steccherinaceae</taxon>
        <taxon>Steccherinum</taxon>
    </lineage>
</organism>
<evidence type="ECO:0000313" key="3">
    <source>
        <dbReference type="EMBL" id="TCD64259.1"/>
    </source>
</evidence>
<dbReference type="InterPro" id="IPR045341">
    <property type="entry name" value="DUF6532"/>
</dbReference>
<dbReference type="Proteomes" id="UP000292702">
    <property type="component" value="Unassembled WGS sequence"/>
</dbReference>
<proteinExistence type="predicted"/>